<dbReference type="Proteomes" id="UP001165121">
    <property type="component" value="Unassembled WGS sequence"/>
</dbReference>
<proteinExistence type="predicted"/>
<accession>A0A9W6X0E5</accession>
<gene>
    <name evidence="2" type="ORF">Pfra01_000412600</name>
</gene>
<evidence type="ECO:0000313" key="3">
    <source>
        <dbReference type="Proteomes" id="UP001165121"/>
    </source>
</evidence>
<feature type="compositionally biased region" description="Acidic residues" evidence="1">
    <location>
        <begin position="206"/>
        <end position="244"/>
    </location>
</feature>
<feature type="compositionally biased region" description="Basic and acidic residues" evidence="1">
    <location>
        <begin position="183"/>
        <end position="192"/>
    </location>
</feature>
<dbReference type="SUPFAM" id="SSF50630">
    <property type="entry name" value="Acid proteases"/>
    <property type="match status" value="1"/>
</dbReference>
<dbReference type="InterPro" id="IPR021109">
    <property type="entry name" value="Peptidase_aspartic_dom_sf"/>
</dbReference>
<protein>
    <submittedName>
        <fullName evidence="2">Unnamed protein product</fullName>
    </submittedName>
</protein>
<sequence length="254" mass="27637">MEVEGELLPVKMDNGARYSVAGTDWMPRGGRVRGPVPVDVVEGIGAFVLNVIGVWTSHMRNTFGQWVKIEACIIDVCTDEFLVGVDFLQRHKAVVDFEKNEVRYCKRQQHIINPFRTDEGCKCANVAVVRLARRARLSHSAVTPIAVAVAAPDGVEGVGNASCSNQGVTFTAVPPCADDDEDQGRSQADDNNGHTVDSGSGRQDYSSEDDSEDGCEDGCEDECEDSSATEMDDDDQDPSMEDNSGELWQPRMAC</sequence>
<dbReference type="Gene3D" id="2.40.70.10">
    <property type="entry name" value="Acid Proteases"/>
    <property type="match status" value="1"/>
</dbReference>
<feature type="compositionally biased region" description="Polar residues" evidence="1">
    <location>
        <begin position="193"/>
        <end position="204"/>
    </location>
</feature>
<evidence type="ECO:0000256" key="1">
    <source>
        <dbReference type="SAM" id="MobiDB-lite"/>
    </source>
</evidence>
<comment type="caution">
    <text evidence="2">The sequence shown here is derived from an EMBL/GenBank/DDBJ whole genome shotgun (WGS) entry which is preliminary data.</text>
</comment>
<organism evidence="2 3">
    <name type="scientific">Phytophthora fragariaefolia</name>
    <dbReference type="NCBI Taxonomy" id="1490495"/>
    <lineage>
        <taxon>Eukaryota</taxon>
        <taxon>Sar</taxon>
        <taxon>Stramenopiles</taxon>
        <taxon>Oomycota</taxon>
        <taxon>Peronosporomycetes</taxon>
        <taxon>Peronosporales</taxon>
        <taxon>Peronosporaceae</taxon>
        <taxon>Phytophthora</taxon>
    </lineage>
</organism>
<evidence type="ECO:0000313" key="2">
    <source>
        <dbReference type="EMBL" id="GMF24519.1"/>
    </source>
</evidence>
<name>A0A9W6X0E5_9STRA</name>
<feature type="region of interest" description="Disordered" evidence="1">
    <location>
        <begin position="174"/>
        <end position="254"/>
    </location>
</feature>
<dbReference type="EMBL" id="BSXT01000332">
    <property type="protein sequence ID" value="GMF24519.1"/>
    <property type="molecule type" value="Genomic_DNA"/>
</dbReference>
<dbReference type="AlphaFoldDB" id="A0A9W6X0E5"/>
<keyword evidence="3" id="KW-1185">Reference proteome</keyword>
<reference evidence="2" key="1">
    <citation type="submission" date="2023-04" db="EMBL/GenBank/DDBJ databases">
        <title>Phytophthora fragariaefolia NBRC 109709.</title>
        <authorList>
            <person name="Ichikawa N."/>
            <person name="Sato H."/>
            <person name="Tonouchi N."/>
        </authorList>
    </citation>
    <scope>NUCLEOTIDE SEQUENCE</scope>
    <source>
        <strain evidence="2">NBRC 109709</strain>
    </source>
</reference>